<feature type="transmembrane region" description="Helical" evidence="1">
    <location>
        <begin position="7"/>
        <end position="28"/>
    </location>
</feature>
<keyword evidence="1" id="KW-0812">Transmembrane</keyword>
<protein>
    <submittedName>
        <fullName evidence="2">Uncharacterized protein</fullName>
    </submittedName>
</protein>
<evidence type="ECO:0000313" key="2">
    <source>
        <dbReference type="EMBL" id="KAK2610479.1"/>
    </source>
</evidence>
<dbReference type="Proteomes" id="UP001265746">
    <property type="component" value="Unassembled WGS sequence"/>
</dbReference>
<accession>A0AAD9W5D2</accession>
<dbReference type="AlphaFoldDB" id="A0AAD9W5D2"/>
<evidence type="ECO:0000256" key="1">
    <source>
        <dbReference type="SAM" id="Phobius"/>
    </source>
</evidence>
<feature type="transmembrane region" description="Helical" evidence="1">
    <location>
        <begin position="208"/>
        <end position="226"/>
    </location>
</feature>
<feature type="transmembrane region" description="Helical" evidence="1">
    <location>
        <begin position="169"/>
        <end position="188"/>
    </location>
</feature>
<dbReference type="EMBL" id="JAUJFL010000002">
    <property type="protein sequence ID" value="KAK2610479.1"/>
    <property type="molecule type" value="Genomic_DNA"/>
</dbReference>
<feature type="transmembrane region" description="Helical" evidence="1">
    <location>
        <begin position="238"/>
        <end position="255"/>
    </location>
</feature>
<sequence length="353" mass="39094">MAQSESRALRAVLATPFIGLAIFCLGAMDTNKLIAQQQPFLEAGRIAWDGGSMPIFDCFYKVPFIDDIWRGITVTFSASYVPLDAIGWWQLFSFLNDLGPLYSVWLLESCRVGNAWTPVYTVTVFTFIAQLLGVGNVAPLYYFLHLTFAPSAATLKRSAKDRKLQSEQALYLLPLFLSLHTFEVLRAYTAPEPETRQYWVWAWQMSPLWIGIANSLLGGLTAAVPVLKSSALASPRPLLAVMCAISSSTWAYTLYSSPYSLSDMFIPDPAVYSDFTGHTRKALQCDEVYSFGSSFLWLIYMFFDLYAAGLVGLGSLVVSSLLPLVSAVTGPGTAFVMGWCWREQALSSHHKAN</sequence>
<reference evidence="2" key="1">
    <citation type="submission" date="2023-06" db="EMBL/GenBank/DDBJ databases">
        <authorList>
            <person name="Noh H."/>
        </authorList>
    </citation>
    <scope>NUCLEOTIDE SEQUENCE</scope>
    <source>
        <strain evidence="2">DUCC20226</strain>
    </source>
</reference>
<proteinExistence type="predicted"/>
<organism evidence="2 3">
    <name type="scientific">Phomopsis amygdali</name>
    <name type="common">Fusicoccum amygdali</name>
    <dbReference type="NCBI Taxonomy" id="1214568"/>
    <lineage>
        <taxon>Eukaryota</taxon>
        <taxon>Fungi</taxon>
        <taxon>Dikarya</taxon>
        <taxon>Ascomycota</taxon>
        <taxon>Pezizomycotina</taxon>
        <taxon>Sordariomycetes</taxon>
        <taxon>Sordariomycetidae</taxon>
        <taxon>Diaporthales</taxon>
        <taxon>Diaporthaceae</taxon>
        <taxon>Diaporthe</taxon>
    </lineage>
</organism>
<comment type="caution">
    <text evidence="2">The sequence shown here is derived from an EMBL/GenBank/DDBJ whole genome shotgun (WGS) entry which is preliminary data.</text>
</comment>
<gene>
    <name evidence="2" type="ORF">N8I77_003906</name>
</gene>
<keyword evidence="1" id="KW-0472">Membrane</keyword>
<feature type="transmembrane region" description="Helical" evidence="1">
    <location>
        <begin position="297"/>
        <end position="318"/>
    </location>
</feature>
<evidence type="ECO:0000313" key="3">
    <source>
        <dbReference type="Proteomes" id="UP001265746"/>
    </source>
</evidence>
<keyword evidence="3" id="KW-1185">Reference proteome</keyword>
<name>A0AAD9W5D2_PHOAM</name>
<keyword evidence="1" id="KW-1133">Transmembrane helix</keyword>